<gene>
    <name evidence="2" type="ORF">QBC33DRAFT_235594</name>
</gene>
<dbReference type="GeneID" id="85306057"/>
<accession>A0AAJ0C6R0</accession>
<feature type="region of interest" description="Disordered" evidence="1">
    <location>
        <begin position="173"/>
        <end position="209"/>
    </location>
</feature>
<evidence type="ECO:0000256" key="1">
    <source>
        <dbReference type="SAM" id="MobiDB-lite"/>
    </source>
</evidence>
<name>A0AAJ0C6R0_9PEZI</name>
<organism evidence="2 3">
    <name type="scientific">Phialemonium atrogriseum</name>
    <dbReference type="NCBI Taxonomy" id="1093897"/>
    <lineage>
        <taxon>Eukaryota</taxon>
        <taxon>Fungi</taxon>
        <taxon>Dikarya</taxon>
        <taxon>Ascomycota</taxon>
        <taxon>Pezizomycotina</taxon>
        <taxon>Sordariomycetes</taxon>
        <taxon>Sordariomycetidae</taxon>
        <taxon>Cephalothecales</taxon>
        <taxon>Cephalothecaceae</taxon>
        <taxon>Phialemonium</taxon>
    </lineage>
</organism>
<dbReference type="EMBL" id="MU838999">
    <property type="protein sequence ID" value="KAK1771185.1"/>
    <property type="molecule type" value="Genomic_DNA"/>
</dbReference>
<sequence length="209" mass="23019">MLADQKMKTSILLVSFLPSKTDVPRKPTTETCQYLTCILGGHPQINTPLQLANENQQRQGNGPIDRSAAGGIKVRNSLKFGLSLHPAKDTLSPLSLSPRRPSPLHLESARLLGLRRRTGVAGSWARRKLLARVGQDDGGGVWWWDLTPVRDDWLAARRIRRWVGAVPLTGGWSANGRRENNGGSPVVGGKSAHQREKGHWGRHSVELLK</sequence>
<dbReference type="AlphaFoldDB" id="A0AAJ0C6R0"/>
<proteinExistence type="predicted"/>
<reference evidence="2" key="1">
    <citation type="submission" date="2023-06" db="EMBL/GenBank/DDBJ databases">
        <title>Genome-scale phylogeny and comparative genomics of the fungal order Sordariales.</title>
        <authorList>
            <consortium name="Lawrence Berkeley National Laboratory"/>
            <person name="Hensen N."/>
            <person name="Bonometti L."/>
            <person name="Westerberg I."/>
            <person name="Brannstrom I.O."/>
            <person name="Guillou S."/>
            <person name="Cros-Aarteil S."/>
            <person name="Calhoun S."/>
            <person name="Haridas S."/>
            <person name="Kuo A."/>
            <person name="Mondo S."/>
            <person name="Pangilinan J."/>
            <person name="Riley R."/>
            <person name="Labutti K."/>
            <person name="Andreopoulos B."/>
            <person name="Lipzen A."/>
            <person name="Chen C."/>
            <person name="Yanf M."/>
            <person name="Daum C."/>
            <person name="Ng V."/>
            <person name="Clum A."/>
            <person name="Steindorff A."/>
            <person name="Ohm R."/>
            <person name="Martin F."/>
            <person name="Silar P."/>
            <person name="Natvig D."/>
            <person name="Lalanne C."/>
            <person name="Gautier V."/>
            <person name="Ament-Velasquez S.L."/>
            <person name="Kruys A."/>
            <person name="Hutchinson M.I."/>
            <person name="Powell A.J."/>
            <person name="Barry K."/>
            <person name="Miller A.N."/>
            <person name="Grigoriev I.V."/>
            <person name="Debuchy R."/>
            <person name="Gladieux P."/>
            <person name="Thoren M.H."/>
            <person name="Johannesson H."/>
        </authorList>
    </citation>
    <scope>NUCLEOTIDE SEQUENCE</scope>
    <source>
        <strain evidence="2">8032-3</strain>
    </source>
</reference>
<feature type="compositionally biased region" description="Basic and acidic residues" evidence="1">
    <location>
        <begin position="193"/>
        <end position="209"/>
    </location>
</feature>
<comment type="caution">
    <text evidence="2">The sequence shown here is derived from an EMBL/GenBank/DDBJ whole genome shotgun (WGS) entry which is preliminary data.</text>
</comment>
<keyword evidence="3" id="KW-1185">Reference proteome</keyword>
<protein>
    <submittedName>
        <fullName evidence="2">Uncharacterized protein</fullName>
    </submittedName>
</protein>
<dbReference type="RefSeq" id="XP_060287398.1">
    <property type="nucleotide sequence ID" value="XM_060422870.1"/>
</dbReference>
<dbReference type="Proteomes" id="UP001244011">
    <property type="component" value="Unassembled WGS sequence"/>
</dbReference>
<evidence type="ECO:0000313" key="3">
    <source>
        <dbReference type="Proteomes" id="UP001244011"/>
    </source>
</evidence>
<evidence type="ECO:0000313" key="2">
    <source>
        <dbReference type="EMBL" id="KAK1771185.1"/>
    </source>
</evidence>